<name>A0A1H6RYR7_9FLAO</name>
<gene>
    <name evidence="1" type="ORF">SAMN04488018_10237</name>
</gene>
<proteinExistence type="predicted"/>
<dbReference type="Proteomes" id="UP000183077">
    <property type="component" value="Unassembled WGS sequence"/>
</dbReference>
<accession>A0A1H6RYR7</accession>
<protein>
    <submittedName>
        <fullName evidence="1">Uncharacterized protein</fullName>
    </submittedName>
</protein>
<sequence length="72" mass="8296">MTLNITNRKASSLLQDSSQRDISSSVESVFNEDLILETTLSQSDLEHNITALSSDTFSKEWDIEEDEYWMSY</sequence>
<evidence type="ECO:0000313" key="2">
    <source>
        <dbReference type="Proteomes" id="UP000183077"/>
    </source>
</evidence>
<dbReference type="AlphaFoldDB" id="A0A1H6RYR7"/>
<organism evidence="1 2">
    <name type="scientific">Myroides marinus</name>
    <dbReference type="NCBI Taxonomy" id="703342"/>
    <lineage>
        <taxon>Bacteria</taxon>
        <taxon>Pseudomonadati</taxon>
        <taxon>Bacteroidota</taxon>
        <taxon>Flavobacteriia</taxon>
        <taxon>Flavobacteriales</taxon>
        <taxon>Flavobacteriaceae</taxon>
        <taxon>Myroides</taxon>
    </lineage>
</organism>
<evidence type="ECO:0000313" key="1">
    <source>
        <dbReference type="EMBL" id="SEI57657.1"/>
    </source>
</evidence>
<dbReference type="EMBL" id="FNYS01000002">
    <property type="protein sequence ID" value="SEI57657.1"/>
    <property type="molecule type" value="Genomic_DNA"/>
</dbReference>
<dbReference type="GeneID" id="82255728"/>
<reference evidence="1 2" key="1">
    <citation type="submission" date="2016-10" db="EMBL/GenBank/DDBJ databases">
        <authorList>
            <person name="de Groot N.N."/>
        </authorList>
    </citation>
    <scope>NUCLEOTIDE SEQUENCE [LARGE SCALE GENOMIC DNA]</scope>
    <source>
        <strain evidence="1 2">DSM 23048</strain>
    </source>
</reference>
<dbReference type="RefSeq" id="WP_074744453.1">
    <property type="nucleotide sequence ID" value="NZ_FNYS01000002.1"/>
</dbReference>